<proteinExistence type="predicted"/>
<dbReference type="EMBL" id="MFLM01000013">
    <property type="protein sequence ID" value="OGG68150.1"/>
    <property type="molecule type" value="Genomic_DNA"/>
</dbReference>
<protein>
    <submittedName>
        <fullName evidence="1">Uncharacterized protein</fullName>
    </submittedName>
</protein>
<evidence type="ECO:0000313" key="1">
    <source>
        <dbReference type="EMBL" id="OGG68150.1"/>
    </source>
</evidence>
<gene>
    <name evidence="1" type="ORF">A3C95_02445</name>
</gene>
<sequence length="59" mass="6514">MSTTPSPIKTICLRTARRNGATSKDAQDDAIFRVRAIRLVVGHDLKCDDNKFIGERPSA</sequence>
<organism evidence="1 2">
    <name type="scientific">Candidatus Kaiserbacteria bacterium RIFCSPHIGHO2_02_FULL_56_30</name>
    <dbReference type="NCBI Taxonomy" id="1798499"/>
    <lineage>
        <taxon>Bacteria</taxon>
        <taxon>Candidatus Kaiseribacteriota</taxon>
    </lineage>
</organism>
<dbReference type="Proteomes" id="UP000177107">
    <property type="component" value="Unassembled WGS sequence"/>
</dbReference>
<name>A0A1F6E3N3_9BACT</name>
<accession>A0A1F6E3N3</accession>
<reference evidence="1 2" key="1">
    <citation type="journal article" date="2016" name="Nat. Commun.">
        <title>Thousands of microbial genomes shed light on interconnected biogeochemical processes in an aquifer system.</title>
        <authorList>
            <person name="Anantharaman K."/>
            <person name="Brown C.T."/>
            <person name="Hug L.A."/>
            <person name="Sharon I."/>
            <person name="Castelle C.J."/>
            <person name="Probst A.J."/>
            <person name="Thomas B.C."/>
            <person name="Singh A."/>
            <person name="Wilkins M.J."/>
            <person name="Karaoz U."/>
            <person name="Brodie E.L."/>
            <person name="Williams K.H."/>
            <person name="Hubbard S.S."/>
            <person name="Banfield J.F."/>
        </authorList>
    </citation>
    <scope>NUCLEOTIDE SEQUENCE [LARGE SCALE GENOMIC DNA]</scope>
</reference>
<comment type="caution">
    <text evidence="1">The sequence shown here is derived from an EMBL/GenBank/DDBJ whole genome shotgun (WGS) entry which is preliminary data.</text>
</comment>
<evidence type="ECO:0000313" key="2">
    <source>
        <dbReference type="Proteomes" id="UP000177107"/>
    </source>
</evidence>
<dbReference type="STRING" id="1798499.A3C95_02445"/>
<dbReference type="AlphaFoldDB" id="A0A1F6E3N3"/>